<evidence type="ECO:0000313" key="2">
    <source>
        <dbReference type="Proteomes" id="UP000245981"/>
    </source>
</evidence>
<comment type="caution">
    <text evidence="1">The sequence shown here is derived from an EMBL/GenBank/DDBJ whole genome shotgun (WGS) entry which is preliminary data.</text>
</comment>
<gene>
    <name evidence="1" type="ORF">C7431_102236</name>
</gene>
<organism evidence="1 2">
    <name type="scientific">Pantoea allii</name>
    <dbReference type="NCBI Taxonomy" id="574096"/>
    <lineage>
        <taxon>Bacteria</taxon>
        <taxon>Pseudomonadati</taxon>
        <taxon>Pseudomonadota</taxon>
        <taxon>Gammaproteobacteria</taxon>
        <taxon>Enterobacterales</taxon>
        <taxon>Erwiniaceae</taxon>
        <taxon>Pantoea</taxon>
    </lineage>
</organism>
<proteinExistence type="predicted"/>
<name>A0A2V2BNU8_9GAMM</name>
<sequence>MELLSIIDKEISILMPNEIAVCVDIIFTGISCKQLESLMVLQIYLNHFS</sequence>
<evidence type="ECO:0000313" key="1">
    <source>
        <dbReference type="EMBL" id="PWK99433.1"/>
    </source>
</evidence>
<reference evidence="1 2" key="1">
    <citation type="submission" date="2018-05" db="EMBL/GenBank/DDBJ databases">
        <title>Genomic Encyclopedia of Type Strains, Phase IV (KMG-V): Genome sequencing to study the core and pangenomes of soil and plant-associated prokaryotes.</title>
        <authorList>
            <person name="Whitman W."/>
        </authorList>
    </citation>
    <scope>NUCLEOTIDE SEQUENCE [LARGE SCALE GENOMIC DNA]</scope>
    <source>
        <strain evidence="1 2">PNA 200-10</strain>
    </source>
</reference>
<dbReference type="EMBL" id="QGHF01000002">
    <property type="protein sequence ID" value="PWK99433.1"/>
    <property type="molecule type" value="Genomic_DNA"/>
</dbReference>
<protein>
    <submittedName>
        <fullName evidence="1">Uncharacterized protein</fullName>
    </submittedName>
</protein>
<accession>A0A2V2BNU8</accession>
<dbReference type="Proteomes" id="UP000245981">
    <property type="component" value="Unassembled WGS sequence"/>
</dbReference>
<dbReference type="AlphaFoldDB" id="A0A2V2BNU8"/>